<dbReference type="EMBL" id="CAJNAS010000007">
    <property type="protein sequence ID" value="CAE6893555.1"/>
    <property type="molecule type" value="Genomic_DNA"/>
</dbReference>
<dbReference type="PANTHER" id="PTHR36509">
    <property type="entry name" value="BLL3101 PROTEIN"/>
    <property type="match status" value="1"/>
</dbReference>
<name>A0A9N8MYG8_9BURK</name>
<keyword evidence="4" id="KW-1185">Reference proteome</keyword>
<dbReference type="PROSITE" id="PS51257">
    <property type="entry name" value="PROKAR_LIPOPROTEIN"/>
    <property type="match status" value="1"/>
</dbReference>
<dbReference type="Pfam" id="PF06863">
    <property type="entry name" value="DUF1254"/>
    <property type="match status" value="1"/>
</dbReference>
<dbReference type="InterPro" id="IPR010679">
    <property type="entry name" value="DUF1254"/>
</dbReference>
<evidence type="ECO:0000259" key="2">
    <source>
        <dbReference type="Pfam" id="PF06863"/>
    </source>
</evidence>
<organism evidence="3 4">
    <name type="scientific">Paraburkholderia domus</name>
    <dbReference type="NCBI Taxonomy" id="2793075"/>
    <lineage>
        <taxon>Bacteria</taxon>
        <taxon>Pseudomonadati</taxon>
        <taxon>Pseudomonadota</taxon>
        <taxon>Betaproteobacteria</taxon>
        <taxon>Burkholderiales</taxon>
        <taxon>Burkholderiaceae</taxon>
        <taxon>Paraburkholderia</taxon>
    </lineage>
</organism>
<evidence type="ECO:0000313" key="3">
    <source>
        <dbReference type="EMBL" id="CAE6893555.1"/>
    </source>
</evidence>
<sequence length="456" mass="49657">MENTMKASKWISSLIAAGLIGLGVAGCSSSGTSPGNSASANAAVPTDDQIVSAWDYLYGRYLVLQQENYDINVEKVGYNKIKYNPLGSAQFVNPNLDVAYLEAWLAADKNHAVILNVPRVKGRYYTAELLDGWGEVITNINERTYPDHPYGKFALVIKGTNPPVPADAVKIELPSAKAKMLARVELKGSPKTAVRLQHQFTVQASPDIAIDPPLAVPAFTPSAPIRAEIFDHVSEVLATYPDAMPKAPEYQAAAINVANYMKGNDSARKRVDDVIRTKAIPGFLAGAKGFGTQKGGWSVTYVAGKFGNDVMARDIVNYGGLWANAISEAIYFVGLTDSDKQPLDGSKTYEIRFAKGEKPDAHVNGFWSVTLYSVPDYRVVPNAIHRYNLNNVSHLKANADGSTSIWLAPVRPKNVPQSNWLPTPEGKGFSLNFRAYVPKQEIQQGEWFPAPITAVQ</sequence>
<proteinExistence type="predicted"/>
<evidence type="ECO:0008006" key="5">
    <source>
        <dbReference type="Google" id="ProtNLM"/>
    </source>
</evidence>
<dbReference type="AlphaFoldDB" id="A0A9N8MYG8"/>
<reference evidence="3" key="1">
    <citation type="submission" date="2021-02" db="EMBL/GenBank/DDBJ databases">
        <authorList>
            <person name="Vanwijnsberghe S."/>
        </authorList>
    </citation>
    <scope>NUCLEOTIDE SEQUENCE</scope>
    <source>
        <strain evidence="3">R-70211</strain>
    </source>
</reference>
<dbReference type="Gene3D" id="2.60.120.600">
    <property type="entry name" value="Domain of unknown function DUF1214, C-terminal domain"/>
    <property type="match status" value="1"/>
</dbReference>
<dbReference type="Proteomes" id="UP000675121">
    <property type="component" value="Unassembled WGS sequence"/>
</dbReference>
<evidence type="ECO:0000313" key="4">
    <source>
        <dbReference type="Proteomes" id="UP000675121"/>
    </source>
</evidence>
<dbReference type="Pfam" id="PF06742">
    <property type="entry name" value="DUF1214"/>
    <property type="match status" value="1"/>
</dbReference>
<gene>
    <name evidence="3" type="ORF">R70211_02863</name>
</gene>
<dbReference type="PANTHER" id="PTHR36509:SF2">
    <property type="entry name" value="BLL3101 PROTEIN"/>
    <property type="match status" value="1"/>
</dbReference>
<accession>A0A9N8MYG8</accession>
<dbReference type="Gene3D" id="2.60.40.1610">
    <property type="entry name" value="Domain of unknown function DUF1254"/>
    <property type="match status" value="1"/>
</dbReference>
<dbReference type="SUPFAM" id="SSF160935">
    <property type="entry name" value="VPA0735-like"/>
    <property type="match status" value="1"/>
</dbReference>
<dbReference type="InterPro" id="IPR010621">
    <property type="entry name" value="DUF1214"/>
</dbReference>
<feature type="domain" description="DUF1254" evidence="2">
    <location>
        <begin position="87"/>
        <end position="202"/>
    </location>
</feature>
<dbReference type="InterPro" id="IPR037050">
    <property type="entry name" value="DUF1254_sf"/>
</dbReference>
<protein>
    <recommendedName>
        <fullName evidence="5">DUF1254 domain-containing protein</fullName>
    </recommendedName>
</protein>
<feature type="domain" description="DUF1214" evidence="1">
    <location>
        <begin position="328"/>
        <end position="440"/>
    </location>
</feature>
<evidence type="ECO:0000259" key="1">
    <source>
        <dbReference type="Pfam" id="PF06742"/>
    </source>
</evidence>
<dbReference type="InterPro" id="IPR037049">
    <property type="entry name" value="DUF1214_C_sf"/>
</dbReference>
<comment type="caution">
    <text evidence="3">The sequence shown here is derived from an EMBL/GenBank/DDBJ whole genome shotgun (WGS) entry which is preliminary data.</text>
</comment>